<dbReference type="InterPro" id="IPR029442">
    <property type="entry name" value="GyrI-like"/>
</dbReference>
<dbReference type="Gene3D" id="3.20.80.10">
    <property type="entry name" value="Regulatory factor, effector binding domain"/>
    <property type="match status" value="1"/>
</dbReference>
<organism evidence="2">
    <name type="scientific">groundwater metagenome</name>
    <dbReference type="NCBI Taxonomy" id="717931"/>
    <lineage>
        <taxon>unclassified sequences</taxon>
        <taxon>metagenomes</taxon>
        <taxon>ecological metagenomes</taxon>
    </lineage>
</organism>
<proteinExistence type="predicted"/>
<dbReference type="Pfam" id="PF06445">
    <property type="entry name" value="GyrI-like"/>
    <property type="match status" value="1"/>
</dbReference>
<dbReference type="InterPro" id="IPR008319">
    <property type="entry name" value="GyrI-like_CCH_Lin2189-like"/>
</dbReference>
<dbReference type="AlphaFoldDB" id="A0A098E947"/>
<dbReference type="PIRSF" id="PIRSF031644">
    <property type="entry name" value="UCP031644"/>
    <property type="match status" value="1"/>
</dbReference>
<reference evidence="2" key="1">
    <citation type="submission" date="2014-09" db="EMBL/GenBank/DDBJ databases">
        <authorList>
            <person name="Probst J Alexander"/>
        </authorList>
    </citation>
    <scope>NUCLEOTIDE SEQUENCE</scope>
</reference>
<protein>
    <recommendedName>
        <fullName evidence="1">GyrI-like small molecule binding domain-containing protein</fullName>
    </recommendedName>
</protein>
<dbReference type="InterPro" id="IPR011256">
    <property type="entry name" value="Reg_factor_effector_dom_sf"/>
</dbReference>
<evidence type="ECO:0000313" key="2">
    <source>
        <dbReference type="EMBL" id="CEG12562.1"/>
    </source>
</evidence>
<evidence type="ECO:0000259" key="1">
    <source>
        <dbReference type="Pfam" id="PF06445"/>
    </source>
</evidence>
<dbReference type="EMBL" id="CCXY01000165">
    <property type="protein sequence ID" value="CEG12562.1"/>
    <property type="molecule type" value="Genomic_DNA"/>
</dbReference>
<gene>
    <name evidence="2" type="ORF">MSIBF_A2470004</name>
</gene>
<name>A0A098E947_9ZZZZ</name>
<dbReference type="SUPFAM" id="SSF55136">
    <property type="entry name" value="Probable bacterial effector-binding domain"/>
    <property type="match status" value="1"/>
</dbReference>
<sequence length="207" mass="24305">MEKIEKTDLKKDLKYLYVPPAKEIEIVNVPQMNFLMIDGIGNPDTSQEFKEAIETLYAVSYAIKFMVKKEKSINYVVMPLEGLWWADDVASFSPEGMNKDIWKWTLMIMQPEWVTKDIFGKAIEEVKKKKNLPFLFKIRLENLQEEFSAQILYIGPYDAEHTTIEKIHAFIKERGYKFSGKHHEIYLSDPRKTAPEKLKTIIRQPVK</sequence>
<accession>A0A098E947</accession>
<feature type="domain" description="GyrI-like small molecule binding" evidence="1">
    <location>
        <begin position="23"/>
        <end position="207"/>
    </location>
</feature>